<keyword evidence="2" id="KW-1133">Transmembrane helix</keyword>
<feature type="region of interest" description="Disordered" evidence="1">
    <location>
        <begin position="1"/>
        <end position="26"/>
    </location>
</feature>
<keyword evidence="4" id="KW-1185">Reference proteome</keyword>
<dbReference type="AlphaFoldDB" id="A0A852YVN7"/>
<feature type="compositionally biased region" description="Basic and acidic residues" evidence="1">
    <location>
        <begin position="379"/>
        <end position="388"/>
    </location>
</feature>
<feature type="transmembrane region" description="Helical" evidence="2">
    <location>
        <begin position="213"/>
        <end position="234"/>
    </location>
</feature>
<protein>
    <recommendedName>
        <fullName evidence="5">DUF2267 domain-containing protein</fullName>
    </recommendedName>
</protein>
<keyword evidence="2" id="KW-0472">Membrane</keyword>
<feature type="transmembrane region" description="Helical" evidence="2">
    <location>
        <begin position="246"/>
        <end position="267"/>
    </location>
</feature>
<sequence length="388" mass="42168">MTAPLNAESGEDRTAPTATVGLLSDPGRPTDIAQKLSAELPGVLADRVNSEVVWRVCVRSEQVPLDEQGRIPLDEAAEKMPAEQWDLMVCITELPRSDGSRPVVADVDVKRGVGLASLPAIGWLRPRAHARNTVAHVVGVLSKEKLGASGSRAVSRSHHHIRRRPTEFASPVRQVPSDQENIDLHLALTGARGRLRLLFGMVRDNRPWRLVPSLSRAIAASAAAAAFGIFYPSIWGMADALSVQRLVAISCFAVVVMAVWITVHNSLWEHPARHVDAKRAALYNAATVLTLLIGVLCMYVLLFAVTLLAAAAVISASYMEAQLGHSVGFFEYVKLVWLASSMGTIAGALGSSLESEAAVRRATYSRREQERRARRRRREGVGEEKGTD</sequence>
<proteinExistence type="predicted"/>
<organism evidence="3 4">
    <name type="scientific">Actinopolyspora biskrensis</name>
    <dbReference type="NCBI Taxonomy" id="1470178"/>
    <lineage>
        <taxon>Bacteria</taxon>
        <taxon>Bacillati</taxon>
        <taxon>Actinomycetota</taxon>
        <taxon>Actinomycetes</taxon>
        <taxon>Actinopolysporales</taxon>
        <taxon>Actinopolysporaceae</taxon>
        <taxon>Actinopolyspora</taxon>
    </lineage>
</organism>
<feature type="region of interest" description="Disordered" evidence="1">
    <location>
        <begin position="361"/>
        <end position="388"/>
    </location>
</feature>
<dbReference type="EMBL" id="JACBYW010000001">
    <property type="protein sequence ID" value="NYH77792.1"/>
    <property type="molecule type" value="Genomic_DNA"/>
</dbReference>
<dbReference type="Proteomes" id="UP000548304">
    <property type="component" value="Unassembled WGS sequence"/>
</dbReference>
<evidence type="ECO:0000256" key="2">
    <source>
        <dbReference type="SAM" id="Phobius"/>
    </source>
</evidence>
<keyword evidence="2" id="KW-0812">Transmembrane</keyword>
<evidence type="ECO:0008006" key="5">
    <source>
        <dbReference type="Google" id="ProtNLM"/>
    </source>
</evidence>
<feature type="transmembrane region" description="Helical" evidence="2">
    <location>
        <begin position="335"/>
        <end position="353"/>
    </location>
</feature>
<accession>A0A852YVN7</accession>
<name>A0A852YVN7_9ACTN</name>
<evidence type="ECO:0000256" key="1">
    <source>
        <dbReference type="SAM" id="MobiDB-lite"/>
    </source>
</evidence>
<evidence type="ECO:0000313" key="3">
    <source>
        <dbReference type="EMBL" id="NYH77792.1"/>
    </source>
</evidence>
<evidence type="ECO:0000313" key="4">
    <source>
        <dbReference type="Proteomes" id="UP000548304"/>
    </source>
</evidence>
<reference evidence="3 4" key="1">
    <citation type="submission" date="2020-07" db="EMBL/GenBank/DDBJ databases">
        <title>Genomic Encyclopedia of Type Strains, Phase III (KMG-III): the genomes of soil and plant-associated and newly described type strains.</title>
        <authorList>
            <person name="Whitman W."/>
        </authorList>
    </citation>
    <scope>NUCLEOTIDE SEQUENCE [LARGE SCALE GENOMIC DNA]</scope>
    <source>
        <strain evidence="3 4">CECT 8576</strain>
    </source>
</reference>
<comment type="caution">
    <text evidence="3">The sequence shown here is derived from an EMBL/GenBank/DDBJ whole genome shotgun (WGS) entry which is preliminary data.</text>
</comment>
<feature type="transmembrane region" description="Helical" evidence="2">
    <location>
        <begin position="288"/>
        <end position="315"/>
    </location>
</feature>
<gene>
    <name evidence="3" type="ORF">FHR84_001106</name>
</gene>